<gene>
    <name evidence="2" type="ORF">ALO92_101342</name>
</gene>
<protein>
    <submittedName>
        <fullName evidence="2">Uncharacterized protein</fullName>
    </submittedName>
</protein>
<proteinExistence type="predicted"/>
<evidence type="ECO:0000313" key="3">
    <source>
        <dbReference type="Proteomes" id="UP000050411"/>
    </source>
</evidence>
<dbReference type="EMBL" id="LJQB01000014">
    <property type="protein sequence ID" value="KPW87269.1"/>
    <property type="molecule type" value="Genomic_DNA"/>
</dbReference>
<organism evidence="2 3">
    <name type="scientific">Pseudomonas congelans</name>
    <dbReference type="NCBI Taxonomy" id="200452"/>
    <lineage>
        <taxon>Bacteria</taxon>
        <taxon>Pseudomonadati</taxon>
        <taxon>Pseudomonadota</taxon>
        <taxon>Gammaproteobacteria</taxon>
        <taxon>Pseudomonadales</taxon>
        <taxon>Pseudomonadaceae</taxon>
        <taxon>Pseudomonas</taxon>
    </lineage>
</organism>
<reference evidence="2 3" key="1">
    <citation type="submission" date="2015-09" db="EMBL/GenBank/DDBJ databases">
        <title>Genome announcement of multiple Pseudomonas syringae strains.</title>
        <authorList>
            <person name="Thakur S."/>
            <person name="Wang P.W."/>
            <person name="Gong Y."/>
            <person name="Weir B.S."/>
            <person name="Guttman D.S."/>
        </authorList>
    </citation>
    <scope>NUCLEOTIDE SEQUENCE [LARGE SCALE GENOMIC DNA]</scope>
    <source>
        <strain evidence="2 3">ICMP19117</strain>
    </source>
</reference>
<keyword evidence="1" id="KW-1133">Transmembrane helix</keyword>
<dbReference type="Proteomes" id="UP000050411">
    <property type="component" value="Unassembled WGS sequence"/>
</dbReference>
<dbReference type="PATRIC" id="fig|200452.3.peg.4434"/>
<name>A0A0P9NR47_9PSED</name>
<sequence length="97" mass="10659">MSAFAVAHPQISCIASLLWRSVATLDLLLLFVAIPANIFCACPRAVRFWLIFSCTYRMSRGVAIVMQMPARPCVAAYYSVPPAAAAGHSNGHYHWCE</sequence>
<dbReference type="AlphaFoldDB" id="A0A0P9NR47"/>
<accession>A0A0P9NR47</accession>
<feature type="transmembrane region" description="Helical" evidence="1">
    <location>
        <begin position="27"/>
        <end position="50"/>
    </location>
</feature>
<evidence type="ECO:0000313" key="2">
    <source>
        <dbReference type="EMBL" id="KPW87269.1"/>
    </source>
</evidence>
<keyword evidence="1" id="KW-0472">Membrane</keyword>
<keyword evidence="1" id="KW-0812">Transmembrane</keyword>
<comment type="caution">
    <text evidence="2">The sequence shown here is derived from an EMBL/GenBank/DDBJ whole genome shotgun (WGS) entry which is preliminary data.</text>
</comment>
<evidence type="ECO:0000256" key="1">
    <source>
        <dbReference type="SAM" id="Phobius"/>
    </source>
</evidence>